<comment type="similarity">
    <text evidence="1 3">Belongs to the type-B carboxylesterase/lipase family.</text>
</comment>
<dbReference type="Gene3D" id="3.40.50.1820">
    <property type="entry name" value="alpha/beta hydrolase"/>
    <property type="match status" value="1"/>
</dbReference>
<dbReference type="OrthoDB" id="408631at2759"/>
<evidence type="ECO:0000256" key="2">
    <source>
        <dbReference type="ARBA" id="ARBA00022801"/>
    </source>
</evidence>
<dbReference type="InterPro" id="IPR019826">
    <property type="entry name" value="Carboxylesterase_B_AS"/>
</dbReference>
<dbReference type="GO" id="GO:0016787">
    <property type="term" value="F:hydrolase activity"/>
    <property type="evidence" value="ECO:0007669"/>
    <property type="project" value="UniProtKB-KW"/>
</dbReference>
<accession>A0A9W8ZI93</accession>
<dbReference type="InterPro" id="IPR050309">
    <property type="entry name" value="Type-B_Carboxylest/Lipase"/>
</dbReference>
<protein>
    <recommendedName>
        <fullName evidence="3">Carboxylic ester hydrolase</fullName>
        <ecNumber evidence="3">3.1.1.-</ecNumber>
    </recommendedName>
</protein>
<evidence type="ECO:0000313" key="6">
    <source>
        <dbReference type="Proteomes" id="UP001140510"/>
    </source>
</evidence>
<dbReference type="InterPro" id="IPR029058">
    <property type="entry name" value="AB_hydrolase_fold"/>
</dbReference>
<evidence type="ECO:0000256" key="1">
    <source>
        <dbReference type="ARBA" id="ARBA00005964"/>
    </source>
</evidence>
<comment type="caution">
    <text evidence="5">The sequence shown here is derived from an EMBL/GenBank/DDBJ whole genome shotgun (WGS) entry which is preliminary data.</text>
</comment>
<gene>
    <name evidence="5" type="ORF">N0V91_003539</name>
</gene>
<proteinExistence type="inferred from homology"/>
<dbReference type="Proteomes" id="UP001140510">
    <property type="component" value="Unassembled WGS sequence"/>
</dbReference>
<name>A0A9W8ZI93_9PLEO</name>
<keyword evidence="6" id="KW-1185">Reference proteome</keyword>
<dbReference type="AlphaFoldDB" id="A0A9W8ZI93"/>
<dbReference type="PANTHER" id="PTHR11559">
    <property type="entry name" value="CARBOXYLESTERASE"/>
    <property type="match status" value="1"/>
</dbReference>
<organism evidence="5 6">
    <name type="scientific">Didymella pomorum</name>
    <dbReference type="NCBI Taxonomy" id="749634"/>
    <lineage>
        <taxon>Eukaryota</taxon>
        <taxon>Fungi</taxon>
        <taxon>Dikarya</taxon>
        <taxon>Ascomycota</taxon>
        <taxon>Pezizomycotina</taxon>
        <taxon>Dothideomycetes</taxon>
        <taxon>Pleosporomycetidae</taxon>
        <taxon>Pleosporales</taxon>
        <taxon>Pleosporineae</taxon>
        <taxon>Didymellaceae</taxon>
        <taxon>Didymella</taxon>
    </lineage>
</organism>
<evidence type="ECO:0000256" key="3">
    <source>
        <dbReference type="RuleBase" id="RU361235"/>
    </source>
</evidence>
<feature type="domain" description="Carboxylesterase type B" evidence="4">
    <location>
        <begin position="2"/>
        <end position="256"/>
    </location>
</feature>
<dbReference type="EC" id="3.1.1.-" evidence="3"/>
<reference evidence="5" key="1">
    <citation type="submission" date="2022-10" db="EMBL/GenBank/DDBJ databases">
        <title>Tapping the CABI collections for fungal endophytes: first genome assemblies for Collariella, Neodidymelliopsis, Ascochyta clinopodiicola, Didymella pomorum, Didymosphaeria variabile, Neocosmospora piperis and Neocucurbitaria cava.</title>
        <authorList>
            <person name="Hill R."/>
        </authorList>
    </citation>
    <scope>NUCLEOTIDE SEQUENCE</scope>
    <source>
        <strain evidence="5">IMI 355091</strain>
    </source>
</reference>
<dbReference type="Pfam" id="PF00135">
    <property type="entry name" value="COesterase"/>
    <property type="match status" value="1"/>
</dbReference>
<dbReference type="PROSITE" id="PS00122">
    <property type="entry name" value="CARBOXYLESTERASE_B_1"/>
    <property type="match status" value="1"/>
</dbReference>
<keyword evidence="2 3" id="KW-0378">Hydrolase</keyword>
<dbReference type="InterPro" id="IPR002018">
    <property type="entry name" value="CarbesteraseB"/>
</dbReference>
<evidence type="ECO:0000313" key="5">
    <source>
        <dbReference type="EMBL" id="KAJ4407874.1"/>
    </source>
</evidence>
<evidence type="ECO:0000259" key="4">
    <source>
        <dbReference type="Pfam" id="PF00135"/>
    </source>
</evidence>
<dbReference type="EMBL" id="JAPEVA010000018">
    <property type="protein sequence ID" value="KAJ4407874.1"/>
    <property type="molecule type" value="Genomic_DNA"/>
</dbReference>
<dbReference type="SUPFAM" id="SSF53474">
    <property type="entry name" value="alpha/beta-Hydrolases"/>
    <property type="match status" value="1"/>
</dbReference>
<sequence>MYDGGYGVGDGREDMSRLINANDNSSIGVGIQYRLGAFGFLAGHEVYRNGVVNAGLLGQQAALQWIQRSIHRFGGDPTRVTIWGISAGDGSVMLQSFACGGTQGTSLFTNSISSSPYLPHQYDYADWIPSQAYYAFAAHAGCFTPRAYGNSARTIFQCLVSKETIVLQEACALVSASGKYGSWAFSPVIDGTFLHSTPSEALSAGKLNGRNHLTSDAAEEGFSFVPQNISTEEDLHGWIKLVFPLFTADDAARLRSNHPTSNCSSGLKYATSSSSASTALDTSVIASGLQQIANLIYSESTFICPKYWLAEACTTRCDGGYKF</sequence>